<evidence type="ECO:0000313" key="1">
    <source>
        <dbReference type="EMBL" id="SMC12847.1"/>
    </source>
</evidence>
<dbReference type="AlphaFoldDB" id="A0A1X7BT93"/>
<accession>A0A1X7BT93</accession>
<organism evidence="1 2">
    <name type="scientific">Roseovarius aestuarii</name>
    <dbReference type="NCBI Taxonomy" id="475083"/>
    <lineage>
        <taxon>Bacteria</taxon>
        <taxon>Pseudomonadati</taxon>
        <taxon>Pseudomonadota</taxon>
        <taxon>Alphaproteobacteria</taxon>
        <taxon>Rhodobacterales</taxon>
        <taxon>Roseobacteraceae</taxon>
        <taxon>Roseovarius</taxon>
    </lineage>
</organism>
<gene>
    <name evidence="1" type="ORF">ROA7745_02679</name>
</gene>
<dbReference type="Proteomes" id="UP000193224">
    <property type="component" value="Unassembled WGS sequence"/>
</dbReference>
<evidence type="ECO:0000313" key="2">
    <source>
        <dbReference type="Proteomes" id="UP000193224"/>
    </source>
</evidence>
<proteinExistence type="predicted"/>
<reference evidence="1 2" key="1">
    <citation type="submission" date="2017-03" db="EMBL/GenBank/DDBJ databases">
        <authorList>
            <person name="Afonso C.L."/>
            <person name="Miller P.J."/>
            <person name="Scott M.A."/>
            <person name="Spackman E."/>
            <person name="Goraichik I."/>
            <person name="Dimitrov K.M."/>
            <person name="Suarez D.L."/>
            <person name="Swayne D.E."/>
        </authorList>
    </citation>
    <scope>NUCLEOTIDE SEQUENCE [LARGE SCALE GENOMIC DNA]</scope>
    <source>
        <strain evidence="1 2">CECT 7745</strain>
    </source>
</reference>
<name>A0A1X7BT93_9RHOB</name>
<sequence>MLSSELTLTRFLVDADLRSQCQMTPIERVYPGEGL</sequence>
<protein>
    <submittedName>
        <fullName evidence="1">Uncharacterized protein</fullName>
    </submittedName>
</protein>
<keyword evidence="2" id="KW-1185">Reference proteome</keyword>
<dbReference type="EMBL" id="FWXB01000010">
    <property type="protein sequence ID" value="SMC12847.1"/>
    <property type="molecule type" value="Genomic_DNA"/>
</dbReference>